<name>A0A0A1FG94_9BURK</name>
<dbReference type="RefSeq" id="WP_038491454.1">
    <property type="nucleotide sequence ID" value="NZ_CP009962.1"/>
</dbReference>
<dbReference type="Pfam" id="PF02036">
    <property type="entry name" value="SCP2"/>
    <property type="match status" value="1"/>
</dbReference>
<dbReference type="GO" id="GO:0005829">
    <property type="term" value="C:cytosol"/>
    <property type="evidence" value="ECO:0007669"/>
    <property type="project" value="TreeGrafter"/>
</dbReference>
<dbReference type="Proteomes" id="UP000030302">
    <property type="component" value="Chromosome"/>
</dbReference>
<dbReference type="PANTHER" id="PTHR10094:SF25">
    <property type="entry name" value="SCP2 STEROL-BINDING DOMAIN-CONTAINING PROTEIN 1"/>
    <property type="match status" value="1"/>
</dbReference>
<dbReference type="STRING" id="279058.LT85_3597"/>
<dbReference type="HOGENOM" id="CLU_105945_1_4_4"/>
<dbReference type="AlphaFoldDB" id="A0A0A1FG94"/>
<proteinExistence type="predicted"/>
<dbReference type="KEGG" id="care:LT85_3597"/>
<evidence type="ECO:0000259" key="1">
    <source>
        <dbReference type="Pfam" id="PF02036"/>
    </source>
</evidence>
<dbReference type="InterPro" id="IPR003033">
    <property type="entry name" value="SCP2_sterol-bd_dom"/>
</dbReference>
<sequence length="105" mass="11284">MTVNDIIKLMPTALDSVAAGNMKSTIQFDISKPMYLLIDHGKCSAHEGMADASDVTLTMADDDLKAMLKGELNGAMAFMSGKLKLKGDMMLAQRIPSLFDASKIS</sequence>
<dbReference type="PANTHER" id="PTHR10094">
    <property type="entry name" value="STEROL CARRIER PROTEIN 2 SCP-2 FAMILY PROTEIN"/>
    <property type="match status" value="1"/>
</dbReference>
<dbReference type="Gene3D" id="3.30.1050.10">
    <property type="entry name" value="SCP2 sterol-binding domain"/>
    <property type="match status" value="1"/>
</dbReference>
<protein>
    <submittedName>
        <fullName evidence="2">Putative sterol carrier protein</fullName>
    </submittedName>
</protein>
<reference evidence="3" key="1">
    <citation type="journal article" date="2014" name="Soil Biol. Biochem.">
        <title>Structure and function of bacterial communities in ageing soils: Insights from the Mendocino ecological staircase.</title>
        <authorList>
            <person name="Uroz S."/>
            <person name="Tech J.J."/>
            <person name="Sawaya N.A."/>
            <person name="Frey-Klett P."/>
            <person name="Leveau J.H.J."/>
        </authorList>
    </citation>
    <scope>NUCLEOTIDE SEQUENCE [LARGE SCALE GENOMIC DNA]</scope>
    <source>
        <strain evidence="3">Cal35</strain>
    </source>
</reference>
<keyword evidence="3" id="KW-1185">Reference proteome</keyword>
<organism evidence="2 3">
    <name type="scientific">Collimonas arenae</name>
    <dbReference type="NCBI Taxonomy" id="279058"/>
    <lineage>
        <taxon>Bacteria</taxon>
        <taxon>Pseudomonadati</taxon>
        <taxon>Pseudomonadota</taxon>
        <taxon>Betaproteobacteria</taxon>
        <taxon>Burkholderiales</taxon>
        <taxon>Oxalobacteraceae</taxon>
        <taxon>Collimonas</taxon>
    </lineage>
</organism>
<dbReference type="InterPro" id="IPR036527">
    <property type="entry name" value="SCP2_sterol-bd_dom_sf"/>
</dbReference>
<dbReference type="EMBL" id="CP009962">
    <property type="protein sequence ID" value="AIY42755.1"/>
    <property type="molecule type" value="Genomic_DNA"/>
</dbReference>
<feature type="domain" description="SCP2" evidence="1">
    <location>
        <begin position="21"/>
        <end position="100"/>
    </location>
</feature>
<dbReference type="SUPFAM" id="SSF55718">
    <property type="entry name" value="SCP-like"/>
    <property type="match status" value="1"/>
</dbReference>
<accession>A0A0A1FG94</accession>
<evidence type="ECO:0000313" key="3">
    <source>
        <dbReference type="Proteomes" id="UP000030302"/>
    </source>
</evidence>
<evidence type="ECO:0000313" key="2">
    <source>
        <dbReference type="EMBL" id="AIY42755.1"/>
    </source>
</evidence>
<gene>
    <name evidence="2" type="ORF">LT85_3597</name>
</gene>
<dbReference type="OrthoDB" id="9809312at2"/>